<dbReference type="EMBL" id="BJYT01000021">
    <property type="protein sequence ID" value="GEO11397.1"/>
    <property type="molecule type" value="Genomic_DNA"/>
</dbReference>
<dbReference type="InterPro" id="IPR007372">
    <property type="entry name" value="Lipid/polyisoprenoid-bd_YceI"/>
</dbReference>
<comment type="caution">
    <text evidence="3">The sequence shown here is derived from an EMBL/GenBank/DDBJ whole genome shotgun (WGS) entry which is preliminary data.</text>
</comment>
<gene>
    <name evidence="3" type="ORF">SAE01_38930</name>
</gene>
<feature type="signal peptide" evidence="1">
    <location>
        <begin position="1"/>
        <end position="22"/>
    </location>
</feature>
<accession>A0A512BHU6</accession>
<keyword evidence="4" id="KW-1185">Reference proteome</keyword>
<evidence type="ECO:0000256" key="1">
    <source>
        <dbReference type="SAM" id="SignalP"/>
    </source>
</evidence>
<dbReference type="Proteomes" id="UP000321513">
    <property type="component" value="Unassembled WGS sequence"/>
</dbReference>
<organism evidence="3 4">
    <name type="scientific">Segetibacter aerophilus</name>
    <dbReference type="NCBI Taxonomy" id="670293"/>
    <lineage>
        <taxon>Bacteria</taxon>
        <taxon>Pseudomonadati</taxon>
        <taxon>Bacteroidota</taxon>
        <taxon>Chitinophagia</taxon>
        <taxon>Chitinophagales</taxon>
        <taxon>Chitinophagaceae</taxon>
        <taxon>Segetibacter</taxon>
    </lineage>
</organism>
<name>A0A512BHU6_9BACT</name>
<dbReference type="SUPFAM" id="SSF101874">
    <property type="entry name" value="YceI-like"/>
    <property type="match status" value="1"/>
</dbReference>
<dbReference type="InterPro" id="IPR036761">
    <property type="entry name" value="TTHA0802/YceI-like_sf"/>
</dbReference>
<feature type="domain" description="Lipid/polyisoprenoid-binding YceI-like" evidence="2">
    <location>
        <begin position="44"/>
        <end position="212"/>
    </location>
</feature>
<keyword evidence="1" id="KW-0732">Signal</keyword>
<dbReference type="RefSeq" id="WP_147205508.1">
    <property type="nucleotide sequence ID" value="NZ_BJYT01000021.1"/>
</dbReference>
<dbReference type="Gene3D" id="2.40.128.110">
    <property type="entry name" value="Lipid/polyisoprenoid-binding, YceI-like"/>
    <property type="match status" value="1"/>
</dbReference>
<dbReference type="PANTHER" id="PTHR34406:SF1">
    <property type="entry name" value="PROTEIN YCEI"/>
    <property type="match status" value="1"/>
</dbReference>
<dbReference type="OrthoDB" id="9811006at2"/>
<reference evidence="3 4" key="1">
    <citation type="submission" date="2019-07" db="EMBL/GenBank/DDBJ databases">
        <title>Whole genome shotgun sequence of Segetibacter aerophilus NBRC 106135.</title>
        <authorList>
            <person name="Hosoyama A."/>
            <person name="Uohara A."/>
            <person name="Ohji S."/>
            <person name="Ichikawa N."/>
        </authorList>
    </citation>
    <scope>NUCLEOTIDE SEQUENCE [LARGE SCALE GENOMIC DNA]</scope>
    <source>
        <strain evidence="3 4">NBRC 106135</strain>
    </source>
</reference>
<protein>
    <submittedName>
        <fullName evidence="3">Polyisoprenoid-binding protein</fullName>
    </submittedName>
</protein>
<sequence>MKKFFTASLAIAALVVATSAFTPSKNLDAAKDEFFVSLPGEAGKWVIDKSHSNVKFSVTHLVVSEVEGNFKMFDGNMENAKNDFSDAKINFTVDVNSINTENEMRDKHLKSDDFFNAEKFPAMKFQSTSFTPAGGNKYKLAGNLTIRDVTKPVVFDVTFGGTALNMGKTKAGFKAKTTINRFDYNLKWDKATEAGGLVVSKDVELVVNVEMNKA</sequence>
<proteinExistence type="predicted"/>
<feature type="chain" id="PRO_5022195847" evidence="1">
    <location>
        <begin position="23"/>
        <end position="214"/>
    </location>
</feature>
<dbReference type="SMART" id="SM00867">
    <property type="entry name" value="YceI"/>
    <property type="match status" value="1"/>
</dbReference>
<dbReference type="AlphaFoldDB" id="A0A512BHU6"/>
<evidence type="ECO:0000313" key="4">
    <source>
        <dbReference type="Proteomes" id="UP000321513"/>
    </source>
</evidence>
<dbReference type="PANTHER" id="PTHR34406">
    <property type="entry name" value="PROTEIN YCEI"/>
    <property type="match status" value="1"/>
</dbReference>
<dbReference type="Pfam" id="PF04264">
    <property type="entry name" value="YceI"/>
    <property type="match status" value="1"/>
</dbReference>
<evidence type="ECO:0000313" key="3">
    <source>
        <dbReference type="EMBL" id="GEO11397.1"/>
    </source>
</evidence>
<evidence type="ECO:0000259" key="2">
    <source>
        <dbReference type="SMART" id="SM00867"/>
    </source>
</evidence>